<sequence length="89" mass="9500">MNDNAKVVAALLAGLAAGAALGILFAPDKGTETREKLNDSLKDLGDAIKERTAEQLEHLNDFKEKVVAAVKSKLNKSDDALEEALEEHA</sequence>
<evidence type="ECO:0008006" key="3">
    <source>
        <dbReference type="Google" id="ProtNLM"/>
    </source>
</evidence>
<evidence type="ECO:0000313" key="2">
    <source>
        <dbReference type="Proteomes" id="UP000597338"/>
    </source>
</evidence>
<organism evidence="1 2">
    <name type="scientific">Parapedobacter defluvii</name>
    <dbReference type="NCBI Taxonomy" id="2045106"/>
    <lineage>
        <taxon>Bacteria</taxon>
        <taxon>Pseudomonadati</taxon>
        <taxon>Bacteroidota</taxon>
        <taxon>Sphingobacteriia</taxon>
        <taxon>Sphingobacteriales</taxon>
        <taxon>Sphingobacteriaceae</taxon>
        <taxon>Parapedobacter</taxon>
    </lineage>
</organism>
<reference evidence="2" key="1">
    <citation type="journal article" date="2019" name="Int. J. Syst. Evol. Microbiol.">
        <title>The Global Catalogue of Microorganisms (GCM) 10K type strain sequencing project: providing services to taxonomists for standard genome sequencing and annotation.</title>
        <authorList>
            <consortium name="The Broad Institute Genomics Platform"/>
            <consortium name="The Broad Institute Genome Sequencing Center for Infectious Disease"/>
            <person name="Wu L."/>
            <person name="Ma J."/>
        </authorList>
    </citation>
    <scope>NUCLEOTIDE SEQUENCE [LARGE SCALE GENOMIC DNA]</scope>
    <source>
        <strain evidence="2">CGMCC 1.15342</strain>
    </source>
</reference>
<dbReference type="Proteomes" id="UP000597338">
    <property type="component" value="Unassembled WGS sequence"/>
</dbReference>
<dbReference type="RefSeq" id="WP_188753604.1">
    <property type="nucleotide sequence ID" value="NZ_BMIK01000025.1"/>
</dbReference>
<proteinExistence type="predicted"/>
<name>A0ABQ1MTN8_9SPHI</name>
<evidence type="ECO:0000313" key="1">
    <source>
        <dbReference type="EMBL" id="GGC46806.1"/>
    </source>
</evidence>
<protein>
    <recommendedName>
        <fullName evidence="3">Gas vesicle protein</fullName>
    </recommendedName>
</protein>
<dbReference type="InterPro" id="IPR024623">
    <property type="entry name" value="YtxH"/>
</dbReference>
<gene>
    <name evidence="1" type="ORF">GCM10011386_43750</name>
</gene>
<dbReference type="Pfam" id="PF12732">
    <property type="entry name" value="YtxH"/>
    <property type="match status" value="1"/>
</dbReference>
<comment type="caution">
    <text evidence="1">The sequence shown here is derived from an EMBL/GenBank/DDBJ whole genome shotgun (WGS) entry which is preliminary data.</text>
</comment>
<keyword evidence="2" id="KW-1185">Reference proteome</keyword>
<accession>A0ABQ1MTN8</accession>
<dbReference type="EMBL" id="BMIK01000025">
    <property type="protein sequence ID" value="GGC46806.1"/>
    <property type="molecule type" value="Genomic_DNA"/>
</dbReference>